<comment type="caution">
    <text evidence="1">The sequence shown here is derived from an EMBL/GenBank/DDBJ whole genome shotgun (WGS) entry which is preliminary data.</text>
</comment>
<evidence type="ECO:0008006" key="3">
    <source>
        <dbReference type="Google" id="ProtNLM"/>
    </source>
</evidence>
<organism evidence="1 2">
    <name type="scientific">Sphingomonas jejuensis</name>
    <dbReference type="NCBI Taxonomy" id="904715"/>
    <lineage>
        <taxon>Bacteria</taxon>
        <taxon>Pseudomonadati</taxon>
        <taxon>Pseudomonadota</taxon>
        <taxon>Alphaproteobacteria</taxon>
        <taxon>Sphingomonadales</taxon>
        <taxon>Sphingomonadaceae</taxon>
        <taxon>Sphingomonas</taxon>
    </lineage>
</organism>
<dbReference type="EMBL" id="JAATJE010000001">
    <property type="protein sequence ID" value="NJC34123.1"/>
    <property type="molecule type" value="Genomic_DNA"/>
</dbReference>
<accession>A0ABX0XL82</accession>
<dbReference type="Proteomes" id="UP000734218">
    <property type="component" value="Unassembled WGS sequence"/>
</dbReference>
<sequence>MALELLERTRHSGLRIDIGNAGDRHFVQLVVDEFLPASLDYPILFTKHPQSGAFYPGAVMGLEAGRNLLTQGGRLSGYRPADLVRQGVFLTADGIAVDPEDPVWSPAGDPLFDPQGEATAALKRVQAAMHMLKTGLPETEAFIARLLANQLLEPIDIALDFDDGGRLRLNGLYSISLDRLHALSDAAALAFFRQGDLQLIYAQTNSVRHLRRLAAIRNARLLEGQ</sequence>
<gene>
    <name evidence="1" type="ORF">GGR88_001597</name>
</gene>
<evidence type="ECO:0000313" key="2">
    <source>
        <dbReference type="Proteomes" id="UP000734218"/>
    </source>
</evidence>
<keyword evidence="2" id="KW-1185">Reference proteome</keyword>
<evidence type="ECO:0000313" key="1">
    <source>
        <dbReference type="EMBL" id="NJC34123.1"/>
    </source>
</evidence>
<proteinExistence type="predicted"/>
<protein>
    <recommendedName>
        <fullName evidence="3">SapC protein</fullName>
    </recommendedName>
</protein>
<dbReference type="RefSeq" id="WP_167954013.1">
    <property type="nucleotide sequence ID" value="NZ_JAATJE010000001.1"/>
</dbReference>
<reference evidence="1 2" key="1">
    <citation type="submission" date="2020-03" db="EMBL/GenBank/DDBJ databases">
        <title>Genomic Encyclopedia of Type Strains, Phase IV (KMG-IV): sequencing the most valuable type-strain genomes for metagenomic binning, comparative biology and taxonomic classification.</title>
        <authorList>
            <person name="Goeker M."/>
        </authorList>
    </citation>
    <scope>NUCLEOTIDE SEQUENCE [LARGE SCALE GENOMIC DNA]</scope>
    <source>
        <strain evidence="1 2">DSM 27651</strain>
    </source>
</reference>
<dbReference type="InterPro" id="IPR010836">
    <property type="entry name" value="SapC"/>
</dbReference>
<name>A0ABX0XL82_9SPHN</name>
<dbReference type="Pfam" id="PF07277">
    <property type="entry name" value="SapC"/>
    <property type="match status" value="1"/>
</dbReference>